<organism evidence="1 2">
    <name type="scientific">Billgrantia desiderata</name>
    <dbReference type="NCBI Taxonomy" id="52021"/>
    <lineage>
        <taxon>Bacteria</taxon>
        <taxon>Pseudomonadati</taxon>
        <taxon>Pseudomonadota</taxon>
        <taxon>Gammaproteobacteria</taxon>
        <taxon>Oceanospirillales</taxon>
        <taxon>Halomonadaceae</taxon>
        <taxon>Billgrantia</taxon>
    </lineage>
</organism>
<dbReference type="AlphaFoldDB" id="A0AAW4YWF7"/>
<protein>
    <submittedName>
        <fullName evidence="1">Uncharacterized protein</fullName>
    </submittedName>
</protein>
<gene>
    <name evidence="1" type="ORF">HOP61_14235</name>
</gene>
<sequence>MPALALNRHVFALGFFSLALVVSLGLGLTVARQAAHGFTAPQTMVAIFPPGASARASREAIRKAGALPRRELLGGVLVSFVVWDPQQIMQLERSGAFSLALFSRPSFTLGCGASVPP</sequence>
<name>A0AAW4YWF7_9GAMM</name>
<dbReference type="EMBL" id="JABFTS010000005">
    <property type="protein sequence ID" value="MCE8052455.1"/>
    <property type="molecule type" value="Genomic_DNA"/>
</dbReference>
<reference evidence="1" key="2">
    <citation type="journal article" date="2021" name="Front. Microbiol.">
        <title>Aerobic Denitrification and Heterotrophic Sulfur Oxidation in the Genus Halomonas Revealed by Six Novel Species Characterizations and Genome-Based Analysis.</title>
        <authorList>
            <person name="Wang L."/>
            <person name="Shao Z."/>
        </authorList>
    </citation>
    <scope>NUCLEOTIDE SEQUENCE</scope>
    <source>
        <strain evidence="1">MCCC 1A05776</strain>
    </source>
</reference>
<proteinExistence type="predicted"/>
<dbReference type="RefSeq" id="WP_234239838.1">
    <property type="nucleotide sequence ID" value="NZ_JABFTS010000005.1"/>
</dbReference>
<accession>A0AAW4YWF7</accession>
<evidence type="ECO:0000313" key="1">
    <source>
        <dbReference type="EMBL" id="MCE8052455.1"/>
    </source>
</evidence>
<evidence type="ECO:0000313" key="2">
    <source>
        <dbReference type="Proteomes" id="UP001320178"/>
    </source>
</evidence>
<reference evidence="1" key="1">
    <citation type="submission" date="2020-05" db="EMBL/GenBank/DDBJ databases">
        <authorList>
            <person name="Wang L."/>
            <person name="Shao Z."/>
        </authorList>
    </citation>
    <scope>NUCLEOTIDE SEQUENCE</scope>
    <source>
        <strain evidence="1">MCCC 1A05776</strain>
    </source>
</reference>
<comment type="caution">
    <text evidence="1">The sequence shown here is derived from an EMBL/GenBank/DDBJ whole genome shotgun (WGS) entry which is preliminary data.</text>
</comment>
<dbReference type="Proteomes" id="UP001320178">
    <property type="component" value="Unassembled WGS sequence"/>
</dbReference>